<dbReference type="PIRSF" id="PIRSF000102">
    <property type="entry name" value="Lac_mal_DH"/>
    <property type="match status" value="1"/>
</dbReference>
<dbReference type="Proteomes" id="UP000237631">
    <property type="component" value="Unassembled WGS sequence"/>
</dbReference>
<accession>A0A2S6BV08</accession>
<feature type="binding site" evidence="4">
    <location>
        <position position="39"/>
    </location>
    <ligand>
        <name>NAD(+)</name>
        <dbReference type="ChEBI" id="CHEBI:57540"/>
    </ligand>
</feature>
<sequence>MSTTSPTKISIVGAAGTVGSSIAFSLILNPIAGQIILSDPQTEILQAQAEDLRDAILQSDTTSTRVHVAEDPKEAGQADIIIITAGAAQKKGESRTDLVGKNAKILKSVAEGLGNVKKEAVVICVANPVDVMTFFAQTFIKGLPKEQIFGSGTLLDSARLKGQLAQQIGISQSNIEAFVLGEHGESQVVAWSAVSVGGVPLDRIEKNGNGNVNINREEISEKTKDKAGAIIEGKGTTNYGIGAVVGSICKAVLFDQRVIRPVSHWNEGLGVCLSMPAVIGRGGLVRSVELPGLSGEEMGRIRKSAESLREVVGEAEKVLEEGEGK</sequence>
<keyword evidence="2 4" id="KW-0520">NAD</keyword>
<feature type="binding site" evidence="4">
    <location>
        <begin position="13"/>
        <end position="19"/>
    </location>
    <ligand>
        <name>NAD(+)</name>
        <dbReference type="ChEBI" id="CHEBI:57540"/>
    </ligand>
</feature>
<dbReference type="Gene3D" id="3.90.110.10">
    <property type="entry name" value="Lactate dehydrogenase/glycoside hydrolase, family 4, C-terminal"/>
    <property type="match status" value="1"/>
</dbReference>
<dbReference type="STRING" id="357750.A0A2S6BV08"/>
<feature type="domain" description="Lactate/malate dehydrogenase N-terminal" evidence="6">
    <location>
        <begin position="7"/>
        <end position="150"/>
    </location>
</feature>
<dbReference type="InterPro" id="IPR015955">
    <property type="entry name" value="Lactate_DH/Glyco_Ohase_4_C"/>
</dbReference>
<comment type="caution">
    <text evidence="8">The sequence shown here is derived from an EMBL/GenBank/DDBJ whole genome shotgun (WGS) entry which is preliminary data.</text>
</comment>
<keyword evidence="9" id="KW-1185">Reference proteome</keyword>
<name>A0A2S6BV08_9PEZI</name>
<evidence type="ECO:0000256" key="5">
    <source>
        <dbReference type="RuleBase" id="RU003369"/>
    </source>
</evidence>
<dbReference type="Pfam" id="PF02866">
    <property type="entry name" value="Ldh_1_C"/>
    <property type="match status" value="1"/>
</dbReference>
<evidence type="ECO:0000313" key="9">
    <source>
        <dbReference type="Proteomes" id="UP000237631"/>
    </source>
</evidence>
<organism evidence="8 9">
    <name type="scientific">Cercospora berteroae</name>
    <dbReference type="NCBI Taxonomy" id="357750"/>
    <lineage>
        <taxon>Eukaryota</taxon>
        <taxon>Fungi</taxon>
        <taxon>Dikarya</taxon>
        <taxon>Ascomycota</taxon>
        <taxon>Pezizomycotina</taxon>
        <taxon>Dothideomycetes</taxon>
        <taxon>Dothideomycetidae</taxon>
        <taxon>Mycosphaerellales</taxon>
        <taxon>Mycosphaerellaceae</taxon>
        <taxon>Cercospora</taxon>
    </lineage>
</organism>
<dbReference type="SUPFAM" id="SSF56327">
    <property type="entry name" value="LDH C-terminal domain-like"/>
    <property type="match status" value="1"/>
</dbReference>
<comment type="similarity">
    <text evidence="5">Belongs to the LDH/MDH superfamily.</text>
</comment>
<evidence type="ECO:0000259" key="6">
    <source>
        <dbReference type="Pfam" id="PF00056"/>
    </source>
</evidence>
<dbReference type="AlphaFoldDB" id="A0A2S6BV08"/>
<dbReference type="CDD" id="cd00300">
    <property type="entry name" value="LDH_like"/>
    <property type="match status" value="1"/>
</dbReference>
<protein>
    <recommendedName>
        <fullName evidence="10">L-lactate dehydrogenase</fullName>
    </recommendedName>
</protein>
<dbReference type="OrthoDB" id="6270329at2759"/>
<dbReference type="InterPro" id="IPR036291">
    <property type="entry name" value="NAD(P)-bd_dom_sf"/>
</dbReference>
<evidence type="ECO:0008006" key="10">
    <source>
        <dbReference type="Google" id="ProtNLM"/>
    </source>
</evidence>
<dbReference type="InterPro" id="IPR022383">
    <property type="entry name" value="Lactate/malate_DH_C"/>
</dbReference>
<evidence type="ECO:0000256" key="2">
    <source>
        <dbReference type="ARBA" id="ARBA00023027"/>
    </source>
</evidence>
<evidence type="ECO:0000256" key="4">
    <source>
        <dbReference type="PIRSR" id="PIRSR000102-3"/>
    </source>
</evidence>
<evidence type="ECO:0000313" key="8">
    <source>
        <dbReference type="EMBL" id="PPJ51305.1"/>
    </source>
</evidence>
<dbReference type="InterPro" id="IPR001236">
    <property type="entry name" value="Lactate/malate_DH_N"/>
</dbReference>
<dbReference type="Gene3D" id="3.40.50.720">
    <property type="entry name" value="NAD(P)-binding Rossmann-like Domain"/>
    <property type="match status" value="1"/>
</dbReference>
<evidence type="ECO:0000256" key="3">
    <source>
        <dbReference type="PIRSR" id="PIRSR000102-1"/>
    </source>
</evidence>
<evidence type="ECO:0000256" key="1">
    <source>
        <dbReference type="ARBA" id="ARBA00023002"/>
    </source>
</evidence>
<proteinExistence type="inferred from homology"/>
<dbReference type="EMBL" id="PNEN01001759">
    <property type="protein sequence ID" value="PPJ51305.1"/>
    <property type="molecule type" value="Genomic_DNA"/>
</dbReference>
<evidence type="ECO:0000259" key="7">
    <source>
        <dbReference type="Pfam" id="PF02866"/>
    </source>
</evidence>
<reference evidence="9" key="1">
    <citation type="journal article" date="2017" name="bioRxiv">
        <title>Conservation of a gene cluster reveals novel cercosporin biosynthetic mechanisms and extends production to the genus Colletotrichum.</title>
        <authorList>
            <person name="de Jonge R."/>
            <person name="Ebert M.K."/>
            <person name="Huitt-Roehl C.R."/>
            <person name="Pal P."/>
            <person name="Suttle J.C."/>
            <person name="Spanner R.E."/>
            <person name="Neubauer J.D."/>
            <person name="Jurick W.M.II."/>
            <person name="Stott K.A."/>
            <person name="Secor G.A."/>
            <person name="Thomma B.P.H.J."/>
            <person name="Van de Peer Y."/>
            <person name="Townsend C.A."/>
            <person name="Bolton M.D."/>
        </authorList>
    </citation>
    <scope>NUCLEOTIDE SEQUENCE [LARGE SCALE GENOMIC DNA]</scope>
    <source>
        <strain evidence="9">CBS538.71</strain>
    </source>
</reference>
<dbReference type="PANTHER" id="PTHR43128">
    <property type="entry name" value="L-2-HYDROXYCARBOXYLATE DEHYDROGENASE (NAD(P)(+))"/>
    <property type="match status" value="1"/>
</dbReference>
<dbReference type="GO" id="GO:0004459">
    <property type="term" value="F:L-lactate dehydrogenase (NAD+) activity"/>
    <property type="evidence" value="ECO:0007669"/>
    <property type="project" value="TreeGrafter"/>
</dbReference>
<feature type="binding site" evidence="4">
    <location>
        <begin position="125"/>
        <end position="127"/>
    </location>
    <ligand>
        <name>NAD(+)</name>
        <dbReference type="ChEBI" id="CHEBI:57540"/>
    </ligand>
</feature>
<dbReference type="PANTHER" id="PTHR43128:SF16">
    <property type="entry name" value="L-LACTATE DEHYDROGENASE"/>
    <property type="match status" value="1"/>
</dbReference>
<dbReference type="SUPFAM" id="SSF51735">
    <property type="entry name" value="NAD(P)-binding Rossmann-fold domains"/>
    <property type="match status" value="1"/>
</dbReference>
<feature type="binding site" evidence="4">
    <location>
        <position position="102"/>
    </location>
    <ligand>
        <name>NAD(+)</name>
        <dbReference type="ChEBI" id="CHEBI:57540"/>
    </ligand>
</feature>
<dbReference type="PRINTS" id="PR00086">
    <property type="entry name" value="LLDHDRGNASE"/>
</dbReference>
<dbReference type="Pfam" id="PF00056">
    <property type="entry name" value="Ldh_1_N"/>
    <property type="match status" value="1"/>
</dbReference>
<dbReference type="GO" id="GO:0006089">
    <property type="term" value="P:lactate metabolic process"/>
    <property type="evidence" value="ECO:0007669"/>
    <property type="project" value="TreeGrafter"/>
</dbReference>
<feature type="active site" description="Proton acceptor" evidence="3">
    <location>
        <position position="183"/>
    </location>
</feature>
<gene>
    <name evidence="8" type="ORF">CBER1_07881</name>
</gene>
<keyword evidence="1 5" id="KW-0560">Oxidoreductase</keyword>
<dbReference type="InterPro" id="IPR001557">
    <property type="entry name" value="L-lactate/malate_DH"/>
</dbReference>
<feature type="domain" description="Lactate/malate dehydrogenase C-terminal" evidence="7">
    <location>
        <begin position="153"/>
        <end position="316"/>
    </location>
</feature>